<feature type="domain" description="PLD phosphodiesterase" evidence="8">
    <location>
        <begin position="126"/>
        <end position="152"/>
    </location>
</feature>
<keyword evidence="6" id="KW-0443">Lipid metabolism</keyword>
<dbReference type="PROSITE" id="PS50035">
    <property type="entry name" value="PLD"/>
    <property type="match status" value="2"/>
</dbReference>
<dbReference type="EC" id="3.1.4.4" evidence="3"/>
<evidence type="ECO:0000256" key="1">
    <source>
        <dbReference type="ARBA" id="ARBA00000798"/>
    </source>
</evidence>
<evidence type="ECO:0000256" key="2">
    <source>
        <dbReference type="ARBA" id="ARBA00008664"/>
    </source>
</evidence>
<keyword evidence="4" id="KW-0378">Hydrolase</keyword>
<comment type="catalytic activity">
    <reaction evidence="1">
        <text>a 1,2-diacyl-sn-glycero-3-phosphocholine + H2O = a 1,2-diacyl-sn-glycero-3-phosphate + choline + H(+)</text>
        <dbReference type="Rhea" id="RHEA:14445"/>
        <dbReference type="ChEBI" id="CHEBI:15354"/>
        <dbReference type="ChEBI" id="CHEBI:15377"/>
        <dbReference type="ChEBI" id="CHEBI:15378"/>
        <dbReference type="ChEBI" id="CHEBI:57643"/>
        <dbReference type="ChEBI" id="CHEBI:58608"/>
        <dbReference type="EC" id="3.1.4.4"/>
    </reaction>
</comment>
<organism evidence="9 10">
    <name type="scientific">Alicyclobacillus tolerans</name>
    <dbReference type="NCBI Taxonomy" id="90970"/>
    <lineage>
        <taxon>Bacteria</taxon>
        <taxon>Bacillati</taxon>
        <taxon>Bacillota</taxon>
        <taxon>Bacilli</taxon>
        <taxon>Bacillales</taxon>
        <taxon>Alicyclobacillaceae</taxon>
        <taxon>Alicyclobacillus</taxon>
    </lineage>
</organism>
<dbReference type="InterPro" id="IPR025202">
    <property type="entry name" value="PLD-like_dom"/>
</dbReference>
<reference evidence="9 10" key="1">
    <citation type="submission" date="2023-07" db="EMBL/GenBank/DDBJ databases">
        <title>Genomic Encyclopedia of Type Strains, Phase IV (KMG-IV): sequencing the most valuable type-strain genomes for metagenomic binning, comparative biology and taxonomic classification.</title>
        <authorList>
            <person name="Goeker M."/>
        </authorList>
    </citation>
    <scope>NUCLEOTIDE SEQUENCE [LARGE SCALE GENOMIC DNA]</scope>
    <source>
        <strain evidence="9 10">DSM 25924</strain>
    </source>
</reference>
<evidence type="ECO:0000256" key="4">
    <source>
        <dbReference type="ARBA" id="ARBA00022801"/>
    </source>
</evidence>
<dbReference type="EMBL" id="JAURUO010000002">
    <property type="protein sequence ID" value="MDP9727547.1"/>
    <property type="molecule type" value="Genomic_DNA"/>
</dbReference>
<evidence type="ECO:0000259" key="8">
    <source>
        <dbReference type="PROSITE" id="PS50035"/>
    </source>
</evidence>
<dbReference type="PANTHER" id="PTHR43856">
    <property type="entry name" value="CARDIOLIPIN HYDROLASE"/>
    <property type="match status" value="1"/>
</dbReference>
<keyword evidence="10" id="KW-1185">Reference proteome</keyword>
<feature type="signal peptide" evidence="7">
    <location>
        <begin position="1"/>
        <end position="24"/>
    </location>
</feature>
<keyword evidence="7" id="KW-0732">Signal</keyword>
<dbReference type="PANTHER" id="PTHR43856:SF1">
    <property type="entry name" value="MITOCHONDRIAL CARDIOLIPIN HYDROLASE"/>
    <property type="match status" value="1"/>
</dbReference>
<protein>
    <recommendedName>
        <fullName evidence="3">phospholipase D</fullName>
        <ecNumber evidence="3">3.1.4.4</ecNumber>
    </recommendedName>
</protein>
<proteinExistence type="inferred from homology"/>
<gene>
    <name evidence="9" type="ORF">J2S04_000474</name>
</gene>
<dbReference type="SUPFAM" id="SSF56024">
    <property type="entry name" value="Phospholipase D/nuclease"/>
    <property type="match status" value="2"/>
</dbReference>
<name>A0ABT9LTG6_9BACL</name>
<dbReference type="PROSITE" id="PS51257">
    <property type="entry name" value="PROKAR_LIPOPROTEIN"/>
    <property type="match status" value="1"/>
</dbReference>
<evidence type="ECO:0000256" key="5">
    <source>
        <dbReference type="ARBA" id="ARBA00022963"/>
    </source>
</evidence>
<evidence type="ECO:0000256" key="6">
    <source>
        <dbReference type="ARBA" id="ARBA00023098"/>
    </source>
</evidence>
<dbReference type="Gene3D" id="3.30.870.10">
    <property type="entry name" value="Endonuclease Chain A"/>
    <property type="match status" value="2"/>
</dbReference>
<feature type="domain" description="PLD phosphodiesterase" evidence="8">
    <location>
        <begin position="273"/>
        <end position="301"/>
    </location>
</feature>
<dbReference type="InterPro" id="IPR001736">
    <property type="entry name" value="PLipase_D/transphosphatidylase"/>
</dbReference>
<dbReference type="InterPro" id="IPR051406">
    <property type="entry name" value="PLD_domain"/>
</dbReference>
<evidence type="ECO:0000313" key="10">
    <source>
        <dbReference type="Proteomes" id="UP001229209"/>
    </source>
</evidence>
<comment type="similarity">
    <text evidence="2">Belongs to the phospholipase D family.</text>
</comment>
<evidence type="ECO:0000313" key="9">
    <source>
        <dbReference type="EMBL" id="MDP9727547.1"/>
    </source>
</evidence>
<evidence type="ECO:0000256" key="3">
    <source>
        <dbReference type="ARBA" id="ARBA00012027"/>
    </source>
</evidence>
<accession>A0ABT9LTG6</accession>
<keyword evidence="5" id="KW-0442">Lipid degradation</keyword>
<dbReference type="Proteomes" id="UP001229209">
    <property type="component" value="Unassembled WGS sequence"/>
</dbReference>
<dbReference type="Pfam" id="PF13091">
    <property type="entry name" value="PLDc_2"/>
    <property type="match status" value="2"/>
</dbReference>
<feature type="chain" id="PRO_5046824169" description="phospholipase D" evidence="7">
    <location>
        <begin position="25"/>
        <end position="343"/>
    </location>
</feature>
<comment type="caution">
    <text evidence="9">The sequence shown here is derived from an EMBL/GenBank/DDBJ whole genome shotgun (WGS) entry which is preliminary data.</text>
</comment>
<dbReference type="SMART" id="SM00155">
    <property type="entry name" value="PLDc"/>
    <property type="match status" value="2"/>
</dbReference>
<dbReference type="RefSeq" id="WP_306953052.1">
    <property type="nucleotide sequence ID" value="NZ_JAURUO010000002.1"/>
</dbReference>
<sequence length="343" mass="38845">MGPFKCRRIVQTTLCMFFTLFLVACGTETHRYEEFSISPVTEKHLTLLWKTDIRNVALQMIDHAQHICYLDIYELSDPEILQALAEAKRRGVDVRVVIDSTEKSSQQTALPYLENNNVPVKSLHISGGISHVKMLLCDGEALLGGMNFGQTSWTNNDASVYFPYASQSFLSLFLFDWQRAGGYPAQAPVTDSLLIYDRSIEPAMLEALSSAHQIVQIEAFDLSSREIIRALESDLSRGVQVEILLDPNERYSRRAANQLRQAGATVRYYRPYQGELMHAKILDIDDGKIIFIGSCNFSYQAFNKNHEVDVLLEDMPKFSASIQENLLHQMVRGSDSPQPDHIF</sequence>
<evidence type="ECO:0000256" key="7">
    <source>
        <dbReference type="SAM" id="SignalP"/>
    </source>
</evidence>